<organism evidence="3 4">
    <name type="scientific">Candidatus Dojkabacteria bacterium</name>
    <dbReference type="NCBI Taxonomy" id="2099670"/>
    <lineage>
        <taxon>Bacteria</taxon>
        <taxon>Candidatus Dojkabacteria</taxon>
    </lineage>
</organism>
<dbReference type="InterPro" id="IPR036641">
    <property type="entry name" value="HPT_dom_sf"/>
</dbReference>
<feature type="domain" description="HPt" evidence="2">
    <location>
        <begin position="19"/>
        <end position="116"/>
    </location>
</feature>
<sequence length="116" mass="13288">MSKTNYPTRSQLKKYFGVNEVVFGNLLNSCMHEISLGISSMTLHINQSDYTKLAESAHRVKGAISYLRLPTLEKELKDLELSSRSIESNEKTINQMTKKSCRDLQQLLKYISELCQ</sequence>
<comment type="caution">
    <text evidence="3">The sequence shown here is derived from an EMBL/GenBank/DDBJ whole genome shotgun (WGS) entry which is preliminary data.</text>
</comment>
<feature type="modified residue" description="Phosphohistidine" evidence="1">
    <location>
        <position position="58"/>
    </location>
</feature>
<proteinExistence type="predicted"/>
<dbReference type="SUPFAM" id="SSF47226">
    <property type="entry name" value="Histidine-containing phosphotransfer domain, HPT domain"/>
    <property type="match status" value="1"/>
</dbReference>
<dbReference type="GO" id="GO:0000160">
    <property type="term" value="P:phosphorelay signal transduction system"/>
    <property type="evidence" value="ECO:0007669"/>
    <property type="project" value="InterPro"/>
</dbReference>
<dbReference type="Gene3D" id="1.20.120.160">
    <property type="entry name" value="HPT domain"/>
    <property type="match status" value="1"/>
</dbReference>
<reference evidence="3" key="1">
    <citation type="submission" date="2020-04" db="EMBL/GenBank/DDBJ databases">
        <authorList>
            <person name="Zhang T."/>
        </authorList>
    </citation>
    <scope>NUCLEOTIDE SEQUENCE</scope>
    <source>
        <strain evidence="3">HKST-UBA11</strain>
    </source>
</reference>
<keyword evidence="1" id="KW-0597">Phosphoprotein</keyword>
<protein>
    <submittedName>
        <fullName evidence="3">Hpt domain-containing protein</fullName>
    </submittedName>
</protein>
<dbReference type="PROSITE" id="PS50894">
    <property type="entry name" value="HPT"/>
    <property type="match status" value="1"/>
</dbReference>
<dbReference type="InterPro" id="IPR008207">
    <property type="entry name" value="Sig_transdc_His_kin_Hpt_dom"/>
</dbReference>
<dbReference type="EMBL" id="JAGQLH010000024">
    <property type="protein sequence ID" value="MCA9385523.1"/>
    <property type="molecule type" value="Genomic_DNA"/>
</dbReference>
<accession>A0A955L7L5</accession>
<reference evidence="3" key="2">
    <citation type="journal article" date="2021" name="Microbiome">
        <title>Successional dynamics and alternative stable states in a saline activated sludge microbial community over 9 years.</title>
        <authorList>
            <person name="Wang Y."/>
            <person name="Ye J."/>
            <person name="Ju F."/>
            <person name="Liu L."/>
            <person name="Boyd J.A."/>
            <person name="Deng Y."/>
            <person name="Parks D.H."/>
            <person name="Jiang X."/>
            <person name="Yin X."/>
            <person name="Woodcroft B.J."/>
            <person name="Tyson G.W."/>
            <person name="Hugenholtz P."/>
            <person name="Polz M.F."/>
            <person name="Zhang T."/>
        </authorList>
    </citation>
    <scope>NUCLEOTIDE SEQUENCE</scope>
    <source>
        <strain evidence="3">HKST-UBA11</strain>
    </source>
</reference>
<evidence type="ECO:0000259" key="2">
    <source>
        <dbReference type="PROSITE" id="PS50894"/>
    </source>
</evidence>
<gene>
    <name evidence="3" type="ORF">KC717_02655</name>
</gene>
<dbReference type="Pfam" id="PF01627">
    <property type="entry name" value="Hpt"/>
    <property type="match status" value="1"/>
</dbReference>
<dbReference type="Proteomes" id="UP000754563">
    <property type="component" value="Unassembled WGS sequence"/>
</dbReference>
<evidence type="ECO:0000256" key="1">
    <source>
        <dbReference type="PROSITE-ProRule" id="PRU00110"/>
    </source>
</evidence>
<evidence type="ECO:0000313" key="3">
    <source>
        <dbReference type="EMBL" id="MCA9385523.1"/>
    </source>
</evidence>
<evidence type="ECO:0000313" key="4">
    <source>
        <dbReference type="Proteomes" id="UP000754563"/>
    </source>
</evidence>
<dbReference type="AlphaFoldDB" id="A0A955L7L5"/>
<name>A0A955L7L5_9BACT</name>